<evidence type="ECO:0000313" key="4">
    <source>
        <dbReference type="Proteomes" id="UP000825890"/>
    </source>
</evidence>
<evidence type="ECO:0000256" key="1">
    <source>
        <dbReference type="SAM" id="MobiDB-lite"/>
    </source>
</evidence>
<reference evidence="3 4" key="1">
    <citation type="submission" date="2021-01" db="EMBL/GenBank/DDBJ databases">
        <title>Cercospora kikuchii MAFF 305040 whole genome shotgun sequence.</title>
        <authorList>
            <person name="Kashiwa T."/>
            <person name="Suzuki T."/>
        </authorList>
    </citation>
    <scope>NUCLEOTIDE SEQUENCE [LARGE SCALE GENOMIC DNA]</scope>
    <source>
        <strain evidence="3 4">MAFF 305040</strain>
    </source>
</reference>
<dbReference type="Pfam" id="PF24864">
    <property type="entry name" value="DUF7730"/>
    <property type="match status" value="1"/>
</dbReference>
<feature type="compositionally biased region" description="Basic residues" evidence="1">
    <location>
        <begin position="1"/>
        <end position="13"/>
    </location>
</feature>
<sequence>MARKPKSIKRKSSSKGLSKPGASGDERAKASEVKQDSRLLSLAPEIRNQIFGYVLGGHKVHVSTDWAHGNNTGRQGLRSHSCGLNVSMTNSGKRPNVITAELCTMCGSDPSTSLNLSLLRTCRQTYADTALILYNTNEFLIEAPAFTPFMKSLSKTRKALIEHMSVIGRGDFAWGVDSFRLRDIHRLGRVVHLRLILVNGTPDDELDGLENMAELPNLEEVLFISCDKYCLFPSFKGYPDDSAGHRYTAEEFREEIL</sequence>
<organism evidence="3 4">
    <name type="scientific">Cercospora kikuchii</name>
    <dbReference type="NCBI Taxonomy" id="84275"/>
    <lineage>
        <taxon>Eukaryota</taxon>
        <taxon>Fungi</taxon>
        <taxon>Dikarya</taxon>
        <taxon>Ascomycota</taxon>
        <taxon>Pezizomycotina</taxon>
        <taxon>Dothideomycetes</taxon>
        <taxon>Dothideomycetidae</taxon>
        <taxon>Mycosphaerellales</taxon>
        <taxon>Mycosphaerellaceae</taxon>
        <taxon>Cercospora</taxon>
    </lineage>
</organism>
<dbReference type="PANTHER" id="PTHR38790">
    <property type="entry name" value="2EXR DOMAIN-CONTAINING PROTEIN-RELATED"/>
    <property type="match status" value="1"/>
</dbReference>
<dbReference type="GeneID" id="68295378"/>
<feature type="compositionally biased region" description="Low complexity" evidence="1">
    <location>
        <begin position="14"/>
        <end position="23"/>
    </location>
</feature>
<dbReference type="Proteomes" id="UP000825890">
    <property type="component" value="Unassembled WGS sequence"/>
</dbReference>
<accession>A0A9P3CU48</accession>
<dbReference type="InterPro" id="IPR056632">
    <property type="entry name" value="DUF7730"/>
</dbReference>
<gene>
    <name evidence="3" type="ORF">CKM354_000980300</name>
</gene>
<dbReference type="OrthoDB" id="5413827at2759"/>
<dbReference type="RefSeq" id="XP_044661172.1">
    <property type="nucleotide sequence ID" value="XM_044805237.1"/>
</dbReference>
<evidence type="ECO:0000313" key="3">
    <source>
        <dbReference type="EMBL" id="GIZ46685.1"/>
    </source>
</evidence>
<feature type="compositionally biased region" description="Basic and acidic residues" evidence="1">
    <location>
        <begin position="24"/>
        <end position="35"/>
    </location>
</feature>
<keyword evidence="4" id="KW-1185">Reference proteome</keyword>
<protein>
    <recommendedName>
        <fullName evidence="2">DUF7730 domain-containing protein</fullName>
    </recommendedName>
</protein>
<feature type="region of interest" description="Disordered" evidence="1">
    <location>
        <begin position="1"/>
        <end position="35"/>
    </location>
</feature>
<evidence type="ECO:0000259" key="2">
    <source>
        <dbReference type="Pfam" id="PF24864"/>
    </source>
</evidence>
<dbReference type="AlphaFoldDB" id="A0A9P3CU48"/>
<feature type="domain" description="DUF7730" evidence="2">
    <location>
        <begin position="34"/>
        <end position="165"/>
    </location>
</feature>
<dbReference type="EMBL" id="BOLY01000006">
    <property type="protein sequence ID" value="GIZ46685.1"/>
    <property type="molecule type" value="Genomic_DNA"/>
</dbReference>
<name>A0A9P3CU48_9PEZI</name>
<comment type="caution">
    <text evidence="3">The sequence shown here is derived from an EMBL/GenBank/DDBJ whole genome shotgun (WGS) entry which is preliminary data.</text>
</comment>
<proteinExistence type="predicted"/>